<keyword evidence="5" id="KW-1185">Reference proteome</keyword>
<dbReference type="Proteomes" id="UP000008810">
    <property type="component" value="Chromosome 1"/>
</dbReference>
<dbReference type="EMBL" id="CM000880">
    <property type="protein sequence ID" value="KQK22150.1"/>
    <property type="molecule type" value="Genomic_DNA"/>
</dbReference>
<dbReference type="eggNOG" id="ENOG502QV1C">
    <property type="taxonomic scope" value="Eukaryota"/>
</dbReference>
<sequence length="254" mass="26766">MAATSLSSSPSKVTAAKVGGVSRPSSSYTQLTFFSRHAFQKIGTATALHKPQTELLLSPRISKHVRRPRAATDNDRAVPAPAEAAQETTISADANPVAASSANSNSNGTVPSEPPKRVPLTARERLRAARVLGRYAAAEPGGPEKPAPTGSSSSSKPEFGSRVLEALRETDAKKKGGAGGRKKRSSGLPEAPSNLLDDTKRGMPKEGWTFDWLAALPVGTDVLVVAASFGIITTVMFGTTYLVWKLGAIHFNEY</sequence>
<dbReference type="PANTHER" id="PTHR37233:SF2">
    <property type="entry name" value="TRANSMEMBRANE PROTEIN"/>
    <property type="match status" value="1"/>
</dbReference>
<evidence type="ECO:0000313" key="5">
    <source>
        <dbReference type="Proteomes" id="UP000008810"/>
    </source>
</evidence>
<feature type="region of interest" description="Disordered" evidence="1">
    <location>
        <begin position="135"/>
        <end position="200"/>
    </location>
</feature>
<feature type="region of interest" description="Disordered" evidence="1">
    <location>
        <begin position="59"/>
        <end position="121"/>
    </location>
</feature>
<feature type="compositionally biased region" description="Basic and acidic residues" evidence="1">
    <location>
        <begin position="165"/>
        <end position="174"/>
    </location>
</feature>
<organism evidence="4">
    <name type="scientific">Brachypodium distachyon</name>
    <name type="common">Purple false brome</name>
    <name type="synonym">Trachynia distachya</name>
    <dbReference type="NCBI Taxonomy" id="15368"/>
    <lineage>
        <taxon>Eukaryota</taxon>
        <taxon>Viridiplantae</taxon>
        <taxon>Streptophyta</taxon>
        <taxon>Embryophyta</taxon>
        <taxon>Tracheophyta</taxon>
        <taxon>Spermatophyta</taxon>
        <taxon>Magnoliopsida</taxon>
        <taxon>Liliopsida</taxon>
        <taxon>Poales</taxon>
        <taxon>Poaceae</taxon>
        <taxon>BOP clade</taxon>
        <taxon>Pooideae</taxon>
        <taxon>Stipodae</taxon>
        <taxon>Brachypodieae</taxon>
        <taxon>Brachypodium</taxon>
    </lineage>
</organism>
<feature type="compositionally biased region" description="Low complexity" evidence="1">
    <location>
        <begin position="91"/>
        <end position="107"/>
    </location>
</feature>
<evidence type="ECO:0000256" key="1">
    <source>
        <dbReference type="SAM" id="MobiDB-lite"/>
    </source>
</evidence>
<feature type="region of interest" description="Disordered" evidence="1">
    <location>
        <begin position="1"/>
        <end position="26"/>
    </location>
</feature>
<reference evidence="3" key="2">
    <citation type="submission" date="2017-06" db="EMBL/GenBank/DDBJ databases">
        <title>WGS assembly of Brachypodium distachyon.</title>
        <authorList>
            <consortium name="The International Brachypodium Initiative"/>
            <person name="Lucas S."/>
            <person name="Harmon-Smith M."/>
            <person name="Lail K."/>
            <person name="Tice H."/>
            <person name="Grimwood J."/>
            <person name="Bruce D."/>
            <person name="Barry K."/>
            <person name="Shu S."/>
            <person name="Lindquist E."/>
            <person name="Wang M."/>
            <person name="Pitluck S."/>
            <person name="Vogel J.P."/>
            <person name="Garvin D.F."/>
            <person name="Mockler T.C."/>
            <person name="Schmutz J."/>
            <person name="Rokhsar D."/>
            <person name="Bevan M.W."/>
        </authorList>
    </citation>
    <scope>NUCLEOTIDE SEQUENCE</scope>
    <source>
        <strain evidence="3">Bd21</strain>
    </source>
</reference>
<protein>
    <submittedName>
        <fullName evidence="3 4">Uncharacterized protein</fullName>
    </submittedName>
</protein>
<dbReference type="EnsemblPlants" id="KQK22150">
    <property type="protein sequence ID" value="KQK22150"/>
    <property type="gene ID" value="BRADI_1g65467v3"/>
</dbReference>
<reference evidence="4" key="3">
    <citation type="submission" date="2018-08" db="UniProtKB">
        <authorList>
            <consortium name="EnsemblPlants"/>
        </authorList>
    </citation>
    <scope>IDENTIFICATION</scope>
    <source>
        <strain evidence="4">cv. Bd21</strain>
    </source>
</reference>
<name>I1H6J6_BRADI</name>
<evidence type="ECO:0000313" key="3">
    <source>
        <dbReference type="EMBL" id="KQK22150.1"/>
    </source>
</evidence>
<feature type="transmembrane region" description="Helical" evidence="2">
    <location>
        <begin position="222"/>
        <end position="244"/>
    </location>
</feature>
<dbReference type="Gramene" id="KQK22150">
    <property type="protein sequence ID" value="KQK22150"/>
    <property type="gene ID" value="BRADI_1g65467v3"/>
</dbReference>
<keyword evidence="2" id="KW-1133">Transmembrane helix</keyword>
<evidence type="ECO:0000313" key="4">
    <source>
        <dbReference type="EnsemblPlants" id="KQK22150"/>
    </source>
</evidence>
<dbReference type="InParanoid" id="I1H6J6"/>
<dbReference type="AlphaFoldDB" id="I1H6J6"/>
<accession>I1H6J6</accession>
<evidence type="ECO:0000256" key="2">
    <source>
        <dbReference type="SAM" id="Phobius"/>
    </source>
</evidence>
<keyword evidence="2" id="KW-0472">Membrane</keyword>
<reference evidence="3 4" key="1">
    <citation type="journal article" date="2010" name="Nature">
        <title>Genome sequencing and analysis of the model grass Brachypodium distachyon.</title>
        <authorList>
            <consortium name="International Brachypodium Initiative"/>
        </authorList>
    </citation>
    <scope>NUCLEOTIDE SEQUENCE [LARGE SCALE GENOMIC DNA]</scope>
    <source>
        <strain evidence="3 4">Bd21</strain>
    </source>
</reference>
<dbReference type="OrthoDB" id="1938146at2759"/>
<dbReference type="PANTHER" id="PTHR37233">
    <property type="entry name" value="TRANSMEMBRANE PROTEIN"/>
    <property type="match status" value="1"/>
</dbReference>
<proteinExistence type="predicted"/>
<keyword evidence="2" id="KW-0812">Transmembrane</keyword>
<dbReference type="FunCoup" id="I1H6J6">
    <property type="interactions" value="505"/>
</dbReference>
<dbReference type="STRING" id="15368.I1H6J6"/>
<feature type="compositionally biased region" description="Polar residues" evidence="1">
    <location>
        <begin position="1"/>
        <end position="12"/>
    </location>
</feature>
<gene>
    <name evidence="3" type="ORF">BRADI_1g65467v3</name>
</gene>
<dbReference type="OMA" id="KHARTTC"/>
<dbReference type="HOGENOM" id="CLU_095837_0_0_1"/>